<dbReference type="SUPFAM" id="SSF53756">
    <property type="entry name" value="UDP-Glycosyltransferase/glycogen phosphorylase"/>
    <property type="match status" value="1"/>
</dbReference>
<dbReference type="Pfam" id="PF13439">
    <property type="entry name" value="Glyco_transf_4"/>
    <property type="match status" value="1"/>
</dbReference>
<dbReference type="EMBL" id="BNJF01000001">
    <property type="protein sequence ID" value="GHO43310.1"/>
    <property type="molecule type" value="Genomic_DNA"/>
</dbReference>
<dbReference type="RefSeq" id="WP_220192790.1">
    <property type="nucleotide sequence ID" value="NZ_BNJF01000001.1"/>
</dbReference>
<evidence type="ECO:0000313" key="3">
    <source>
        <dbReference type="EMBL" id="GHO43310.1"/>
    </source>
</evidence>
<dbReference type="Proteomes" id="UP000612362">
    <property type="component" value="Unassembled WGS sequence"/>
</dbReference>
<proteinExistence type="predicted"/>
<sequence>MTNNKTRLKIAQIAPPWISIPPENYGGTEAVLSNLVEELVAQGHDVTLYAPGDSQTSARHISFYPQALLNEGTPWQAHLKAYFHLHKALQHIQQEDNYDIVHGHLSSMSDMYLLPLLASLTIPHVITMHSHMPFDRVGDWHGDADNYFFYEWGHACPLVTISRSACRVETGHAPLNALGVVYNGINMREYEIPEGTEVEPYFVWLGRFSPEKGAHHAIKVAQRAEVPLYLAGTVDNSSEEAERYFREEIEPHFDDAHVRYLGALDLEGKRKVFSRASGFLNPIEWEEPFGMVMVEAMALGCPVITFGRGAAPEVVSNGVSGFVVDDLDGMIEAIPRVSKLDRAQVREHVSMHFSANAMANAYMNIYRQLIPETEQSERCILPTNQPS</sequence>
<keyword evidence="4" id="KW-1185">Reference proteome</keyword>
<dbReference type="InterPro" id="IPR050194">
    <property type="entry name" value="Glycosyltransferase_grp1"/>
</dbReference>
<dbReference type="InterPro" id="IPR028098">
    <property type="entry name" value="Glyco_trans_4-like_N"/>
</dbReference>
<keyword evidence="3" id="KW-0808">Transferase</keyword>
<protein>
    <submittedName>
        <fullName evidence="3">Glycosyl transferase</fullName>
    </submittedName>
</protein>
<evidence type="ECO:0000259" key="1">
    <source>
        <dbReference type="Pfam" id="PF00534"/>
    </source>
</evidence>
<gene>
    <name evidence="3" type="ORF">KSX_14730</name>
</gene>
<dbReference type="GO" id="GO:0016757">
    <property type="term" value="F:glycosyltransferase activity"/>
    <property type="evidence" value="ECO:0007669"/>
    <property type="project" value="InterPro"/>
</dbReference>
<comment type="caution">
    <text evidence="3">The sequence shown here is derived from an EMBL/GenBank/DDBJ whole genome shotgun (WGS) entry which is preliminary data.</text>
</comment>
<evidence type="ECO:0000313" key="4">
    <source>
        <dbReference type="Proteomes" id="UP000612362"/>
    </source>
</evidence>
<dbReference type="CDD" id="cd03802">
    <property type="entry name" value="GT4_AviGT4-like"/>
    <property type="match status" value="1"/>
</dbReference>
<organism evidence="3 4">
    <name type="scientific">Ktedonospora formicarum</name>
    <dbReference type="NCBI Taxonomy" id="2778364"/>
    <lineage>
        <taxon>Bacteria</taxon>
        <taxon>Bacillati</taxon>
        <taxon>Chloroflexota</taxon>
        <taxon>Ktedonobacteria</taxon>
        <taxon>Ktedonobacterales</taxon>
        <taxon>Ktedonobacteraceae</taxon>
        <taxon>Ktedonospora</taxon>
    </lineage>
</organism>
<reference evidence="3" key="1">
    <citation type="submission" date="2020-10" db="EMBL/GenBank/DDBJ databases">
        <title>Taxonomic study of unclassified bacteria belonging to the class Ktedonobacteria.</title>
        <authorList>
            <person name="Yabe S."/>
            <person name="Wang C.M."/>
            <person name="Zheng Y."/>
            <person name="Sakai Y."/>
            <person name="Cavaletti L."/>
            <person name="Monciardini P."/>
            <person name="Donadio S."/>
        </authorList>
    </citation>
    <scope>NUCLEOTIDE SEQUENCE</scope>
    <source>
        <strain evidence="3">SOSP1-1</strain>
    </source>
</reference>
<name>A0A8J3MSG5_9CHLR</name>
<evidence type="ECO:0000259" key="2">
    <source>
        <dbReference type="Pfam" id="PF13439"/>
    </source>
</evidence>
<feature type="domain" description="Glycosyl transferase family 1" evidence="1">
    <location>
        <begin position="198"/>
        <end position="328"/>
    </location>
</feature>
<dbReference type="PANTHER" id="PTHR45947">
    <property type="entry name" value="SULFOQUINOVOSYL TRANSFERASE SQD2"/>
    <property type="match status" value="1"/>
</dbReference>
<dbReference type="Pfam" id="PF00534">
    <property type="entry name" value="Glycos_transf_1"/>
    <property type="match status" value="1"/>
</dbReference>
<feature type="domain" description="Glycosyltransferase subfamily 4-like N-terminal" evidence="2">
    <location>
        <begin position="25"/>
        <end position="187"/>
    </location>
</feature>
<dbReference type="Gene3D" id="3.40.50.2000">
    <property type="entry name" value="Glycogen Phosphorylase B"/>
    <property type="match status" value="2"/>
</dbReference>
<dbReference type="AlphaFoldDB" id="A0A8J3MSG5"/>
<accession>A0A8J3MSG5</accession>
<dbReference type="PANTHER" id="PTHR45947:SF3">
    <property type="entry name" value="SULFOQUINOVOSYL TRANSFERASE SQD2"/>
    <property type="match status" value="1"/>
</dbReference>
<dbReference type="InterPro" id="IPR001296">
    <property type="entry name" value="Glyco_trans_1"/>
</dbReference>